<accession>A0A9D4PG69</accession>
<organism evidence="1 2">
    <name type="scientific">Rhipicephalus sanguineus</name>
    <name type="common">Brown dog tick</name>
    <name type="synonym">Ixodes sanguineus</name>
    <dbReference type="NCBI Taxonomy" id="34632"/>
    <lineage>
        <taxon>Eukaryota</taxon>
        <taxon>Metazoa</taxon>
        <taxon>Ecdysozoa</taxon>
        <taxon>Arthropoda</taxon>
        <taxon>Chelicerata</taxon>
        <taxon>Arachnida</taxon>
        <taxon>Acari</taxon>
        <taxon>Parasitiformes</taxon>
        <taxon>Ixodida</taxon>
        <taxon>Ixodoidea</taxon>
        <taxon>Ixodidae</taxon>
        <taxon>Rhipicephalinae</taxon>
        <taxon>Rhipicephalus</taxon>
        <taxon>Rhipicephalus</taxon>
    </lineage>
</organism>
<sequence length="78" mass="8642">MLDGNDDADGEDTEDCENLLVEVLERQGAADEEVNFSTFRDVDSDELNEVTAENRELREMNSALLDGVPLAMQPPAKE</sequence>
<keyword evidence="2" id="KW-1185">Reference proteome</keyword>
<evidence type="ECO:0000313" key="1">
    <source>
        <dbReference type="EMBL" id="KAH7939913.1"/>
    </source>
</evidence>
<reference evidence="1" key="1">
    <citation type="journal article" date="2020" name="Cell">
        <title>Large-Scale Comparative Analyses of Tick Genomes Elucidate Their Genetic Diversity and Vector Capacities.</title>
        <authorList>
            <consortium name="Tick Genome and Microbiome Consortium (TIGMIC)"/>
            <person name="Jia N."/>
            <person name="Wang J."/>
            <person name="Shi W."/>
            <person name="Du L."/>
            <person name="Sun Y."/>
            <person name="Zhan W."/>
            <person name="Jiang J.F."/>
            <person name="Wang Q."/>
            <person name="Zhang B."/>
            <person name="Ji P."/>
            <person name="Bell-Sakyi L."/>
            <person name="Cui X.M."/>
            <person name="Yuan T.T."/>
            <person name="Jiang B.G."/>
            <person name="Yang W.F."/>
            <person name="Lam T.T."/>
            <person name="Chang Q.C."/>
            <person name="Ding S.J."/>
            <person name="Wang X.J."/>
            <person name="Zhu J.G."/>
            <person name="Ruan X.D."/>
            <person name="Zhao L."/>
            <person name="Wei J.T."/>
            <person name="Ye R.Z."/>
            <person name="Que T.C."/>
            <person name="Du C.H."/>
            <person name="Zhou Y.H."/>
            <person name="Cheng J.X."/>
            <person name="Dai P.F."/>
            <person name="Guo W.B."/>
            <person name="Han X.H."/>
            <person name="Huang E.J."/>
            <person name="Li L.F."/>
            <person name="Wei W."/>
            <person name="Gao Y.C."/>
            <person name="Liu J.Z."/>
            <person name="Shao H.Z."/>
            <person name="Wang X."/>
            <person name="Wang C.C."/>
            <person name="Yang T.C."/>
            <person name="Huo Q.B."/>
            <person name="Li W."/>
            <person name="Chen H.Y."/>
            <person name="Chen S.E."/>
            <person name="Zhou L.G."/>
            <person name="Ni X.B."/>
            <person name="Tian J.H."/>
            <person name="Sheng Y."/>
            <person name="Liu T."/>
            <person name="Pan Y.S."/>
            <person name="Xia L.Y."/>
            <person name="Li J."/>
            <person name="Zhao F."/>
            <person name="Cao W.C."/>
        </authorList>
    </citation>
    <scope>NUCLEOTIDE SEQUENCE</scope>
    <source>
        <strain evidence="1">Rsan-2018</strain>
    </source>
</reference>
<gene>
    <name evidence="1" type="ORF">HPB52_019234</name>
</gene>
<dbReference type="Proteomes" id="UP000821837">
    <property type="component" value="Chromosome 8"/>
</dbReference>
<proteinExistence type="predicted"/>
<evidence type="ECO:0000313" key="2">
    <source>
        <dbReference type="Proteomes" id="UP000821837"/>
    </source>
</evidence>
<comment type="caution">
    <text evidence="1">The sequence shown here is derived from an EMBL/GenBank/DDBJ whole genome shotgun (WGS) entry which is preliminary data.</text>
</comment>
<protein>
    <submittedName>
        <fullName evidence="1">Uncharacterized protein</fullName>
    </submittedName>
</protein>
<name>A0A9D4PG69_RHISA</name>
<dbReference type="EMBL" id="JABSTV010001254">
    <property type="protein sequence ID" value="KAH7939913.1"/>
    <property type="molecule type" value="Genomic_DNA"/>
</dbReference>
<dbReference type="AlphaFoldDB" id="A0A9D4PG69"/>
<reference evidence="1" key="2">
    <citation type="submission" date="2021-09" db="EMBL/GenBank/DDBJ databases">
        <authorList>
            <person name="Jia N."/>
            <person name="Wang J."/>
            <person name="Shi W."/>
            <person name="Du L."/>
            <person name="Sun Y."/>
            <person name="Zhan W."/>
            <person name="Jiang J."/>
            <person name="Wang Q."/>
            <person name="Zhang B."/>
            <person name="Ji P."/>
            <person name="Sakyi L.B."/>
            <person name="Cui X."/>
            <person name="Yuan T."/>
            <person name="Jiang B."/>
            <person name="Yang W."/>
            <person name="Lam T.T.-Y."/>
            <person name="Chang Q."/>
            <person name="Ding S."/>
            <person name="Wang X."/>
            <person name="Zhu J."/>
            <person name="Ruan X."/>
            <person name="Zhao L."/>
            <person name="Wei J."/>
            <person name="Que T."/>
            <person name="Du C."/>
            <person name="Cheng J."/>
            <person name="Dai P."/>
            <person name="Han X."/>
            <person name="Huang E."/>
            <person name="Gao Y."/>
            <person name="Liu J."/>
            <person name="Shao H."/>
            <person name="Ye R."/>
            <person name="Li L."/>
            <person name="Wei W."/>
            <person name="Wang X."/>
            <person name="Wang C."/>
            <person name="Huo Q."/>
            <person name="Li W."/>
            <person name="Guo W."/>
            <person name="Chen H."/>
            <person name="Chen S."/>
            <person name="Zhou L."/>
            <person name="Zhou L."/>
            <person name="Ni X."/>
            <person name="Tian J."/>
            <person name="Zhou Y."/>
            <person name="Sheng Y."/>
            <person name="Liu T."/>
            <person name="Pan Y."/>
            <person name="Xia L."/>
            <person name="Li J."/>
            <person name="Zhao F."/>
            <person name="Cao W."/>
        </authorList>
    </citation>
    <scope>NUCLEOTIDE SEQUENCE</scope>
    <source>
        <strain evidence="1">Rsan-2018</strain>
        <tissue evidence="1">Larvae</tissue>
    </source>
</reference>